<comment type="subcellular location">
    <subcellularLocation>
        <location evidence="1 9">Nucleus</location>
        <location evidence="1 9">Nucleolus</location>
    </subcellularLocation>
</comment>
<dbReference type="OrthoDB" id="31183at2759"/>
<dbReference type="InterPro" id="IPR011989">
    <property type="entry name" value="ARM-like"/>
</dbReference>
<evidence type="ECO:0000256" key="9">
    <source>
        <dbReference type="RuleBase" id="RU367065"/>
    </source>
</evidence>
<evidence type="ECO:0000256" key="5">
    <source>
        <dbReference type="ARBA" id="ARBA00022552"/>
    </source>
</evidence>
<proteinExistence type="inferred from homology"/>
<evidence type="ECO:0000256" key="3">
    <source>
        <dbReference type="ARBA" id="ARBA00015399"/>
    </source>
</evidence>
<organism evidence="11 12">
    <name type="scientific">Obba rivulosa</name>
    <dbReference type="NCBI Taxonomy" id="1052685"/>
    <lineage>
        <taxon>Eukaryota</taxon>
        <taxon>Fungi</taxon>
        <taxon>Dikarya</taxon>
        <taxon>Basidiomycota</taxon>
        <taxon>Agaricomycotina</taxon>
        <taxon>Agaricomycetes</taxon>
        <taxon>Polyporales</taxon>
        <taxon>Gelatoporiaceae</taxon>
        <taxon>Obba</taxon>
    </lineage>
</organism>
<keyword evidence="6 9" id="KW-0539">Nucleus</keyword>
<dbReference type="Pfam" id="PF08146">
    <property type="entry name" value="BP28CT"/>
    <property type="match status" value="1"/>
</dbReference>
<evidence type="ECO:0000313" key="12">
    <source>
        <dbReference type="Proteomes" id="UP000250043"/>
    </source>
</evidence>
<dbReference type="InterPro" id="IPR056473">
    <property type="entry name" value="HEAT_Utp10/HEAT1"/>
</dbReference>
<dbReference type="InterPro" id="IPR016024">
    <property type="entry name" value="ARM-type_fold"/>
</dbReference>
<comment type="subunit">
    <text evidence="9">Component of the ribosomal small subunit (SSU) processome.</text>
</comment>
<dbReference type="InterPro" id="IPR021133">
    <property type="entry name" value="HEAT_type_2"/>
</dbReference>
<dbReference type="InterPro" id="IPR022125">
    <property type="entry name" value="U3snoRNP10_N"/>
</dbReference>
<evidence type="ECO:0000259" key="10">
    <source>
        <dbReference type="SMART" id="SM01036"/>
    </source>
</evidence>
<dbReference type="GO" id="GO:0032040">
    <property type="term" value="C:small-subunit processome"/>
    <property type="evidence" value="ECO:0007669"/>
    <property type="project" value="TreeGrafter"/>
</dbReference>
<evidence type="ECO:0000256" key="7">
    <source>
        <dbReference type="ARBA" id="ARBA00023274"/>
    </source>
</evidence>
<keyword evidence="7 9" id="KW-0687">Ribonucleoprotein</keyword>
<dbReference type="Gene3D" id="1.25.10.10">
    <property type="entry name" value="Leucine-rich Repeat Variant"/>
    <property type="match status" value="2"/>
</dbReference>
<dbReference type="GO" id="GO:0000462">
    <property type="term" value="P:maturation of SSU-rRNA from tricistronic rRNA transcript (SSU-rRNA, 5.8S rRNA, LSU-rRNA)"/>
    <property type="evidence" value="ECO:0007669"/>
    <property type="project" value="TreeGrafter"/>
</dbReference>
<accession>A0A8E2DLB1</accession>
<dbReference type="PROSITE" id="PS50077">
    <property type="entry name" value="HEAT_REPEAT"/>
    <property type="match status" value="1"/>
</dbReference>
<evidence type="ECO:0000313" key="11">
    <source>
        <dbReference type="EMBL" id="OCH90866.1"/>
    </source>
</evidence>
<dbReference type="GO" id="GO:0045943">
    <property type="term" value="P:positive regulation of transcription by RNA polymerase I"/>
    <property type="evidence" value="ECO:0007669"/>
    <property type="project" value="TreeGrafter"/>
</dbReference>
<feature type="repeat" description="HEAT" evidence="8">
    <location>
        <begin position="904"/>
        <end position="941"/>
    </location>
</feature>
<name>A0A8E2DLB1_9APHY</name>
<evidence type="ECO:0000256" key="6">
    <source>
        <dbReference type="ARBA" id="ARBA00023242"/>
    </source>
</evidence>
<sequence length="2074" mass="227964">MPSSLAAQLAQGVSLNASQLTDRSRRKPTESYLFSAKEARQHDIDSLYALGVNGFLQLKSLNPTLRDYEHALFSDATKATDRTLLPAEANAQLDRTIASFLPLLGPYLMEAPTGKVIEWLVRRFRINEFNVQDVLRLFLPYHESPHFAKMVTILHIKDASPFRFLQAYKSDGKRVPRTSLVTEMTKNSDLARFVSSLLPDSLKSGGEGTHRALIAFHTGVLLDFIAKSQALNEGTVTHLLPASMEPLRFVGGSDLKIKANLVQETILGCYLLLAALSQKCHLSTKALRAILSSVASCVERVSAKQYVRTLVAISAPQDELAELPRNVISSLIKIAGMDEELKAGLSWTGSEKIVGPLVVALVSNLADESTLPILASILTYEQTLSTVSLRAIIALFEALLEDSTSKPAESVQKLLSQLQQRQSRLLQQAFENLVKKDETKREALEQILLSLSLTMPGVSKALNQEQDTIVASFSADSTARVSAVRDLFKMLSNTDLPASELEAVKSALRARVQDSNPAVLAAVYGEPEQLLPVLLEDPGTYISSVITALHKSQPAPPRSVIRAHLSFLAEHFLCAISTSSPSVVDHAVDEAFFPYLLFSKPKQKTAAFVWEILEARSADYTDTKGIGRHELLAGCVDAVRWEQGRQSGGRPEEDDYRNTEEMSRVNLALAAKIADNIVSSNSYEGHMDRLLAKLQHPNLYTRILAYLIARALLGRLSGEHRLDVAHKILRAMKLESLEAMGDFMCGVDNLDTFLNDRTLGTIVVLKPSHKFTMHRLQVAVLVMLPTMPRPSGAALDWLAPASQVLPENADTRGVRYVELLRSVYKLSNSSSSLPLLSTSLLRILFVNLGDNALAFLMGLCLSPSTESEDEERRQTHVRYAALRHAAAFLEAHYATEHWVDFQTILPALLLMFENTDRRVREAAADCISVLTKLSSAQSVSSVYAFDSLYGASSDQLQYAEWSDFRRFTTALNEAREHFLTDSHYLHIFHQLHLATSKTDPKKDVAYKQRILCYLLSHVNASHLPHMRLWLLDSLKEISSSVKLQTLLPSIQALLQHVPEGQDVFFEEFTSLSFRSFDTSVASDLDSAEGSHWNTFKQVLRLCYENARLSAPRAAIAAGMRQGLFAKLSLEHQAEVCQLLLDLGVKTLDMVSECKKLLADVIQEVSLMIHLLVGLQPRTDDAQRAAKRVRLEGGSSTDEYRLSTLSLLAEVLGSKPVPGSLELITCLLDTLSKVVHDTSAVAADKNYLEQILITAIENAVSSMPENTDLSAATIRVDILVELIRASDNPQTFHQALLLVASLARLTPDTVLHNVMPIFTFMGSNVFHRDDTYSFRVVRKTIDSIVPVMVASLKRAHTSSLDLLVASRDFLRIFTDASNHIPRHRRANFFTHLVDVLGPDDFLAPITMLLVDRMSSRVVRQNSQDAYNSLLLPLTVLEHYTTSKRLAVLQGLLHEARRLLAKEEGIVDSESCFLDVTSDEEQSGHAVSVPRRRALALLIFVDHALNELPPLSSEKSAQDGASSSQLLSLLLDLTVKASAASMGDIAAAAQTALTSVLNIMPAADFVTGALTMIDSSDVQVQTGALDLVGERLLNIVDKVRRDVTSTVVKLVERIRKVLSSTPEESLTRAALHALDSIARTVRTGEESILTSTVPLVLEIIQKGGLVSSALKALLSLCSSLGPRVIPVLKDIVRVCVGAVREVSAGMDGTYYKAALDVLQELLSGVPNFWGNKELVLIVEVYLDSSFIAKKSVAIAPLMKTLAKRAPSKYLLTTLSDLWFSSGLGKKEGDTAKCLAYFNVLKRSIQAAARPVVLEHLRQLFKTFLDAFDVSSRVGGDEVEGPLVSAFLELVVKLNETAFRPLFRKLFDWAFTDDTAGASAVTRKVTFLHIYGALLDYFKGLMVPYMAFVYQPLVKLLNDFSSGAAHSEPLWSATLQTLAKSFESDEGAFWRSDRLRQLVAPLVKQADVCIRLGADDGKAALTGCVVALAGVAGDDAILKSLNLDILMHTRSDDARLRVFSLSCSEALWRAHGSKLLGFVAETTTFIAECAEDEHDGVVREAHRLKGAVESVAGSIDV</sequence>
<dbReference type="InterPro" id="IPR012954">
    <property type="entry name" value="BP28_C_dom"/>
</dbReference>
<dbReference type="EMBL" id="KV722396">
    <property type="protein sequence ID" value="OCH90866.1"/>
    <property type="molecule type" value="Genomic_DNA"/>
</dbReference>
<evidence type="ECO:0000256" key="4">
    <source>
        <dbReference type="ARBA" id="ARBA00022517"/>
    </source>
</evidence>
<evidence type="ECO:0000256" key="8">
    <source>
        <dbReference type="PROSITE-ProRule" id="PRU00103"/>
    </source>
</evidence>
<evidence type="ECO:0000256" key="2">
    <source>
        <dbReference type="ARBA" id="ARBA00010559"/>
    </source>
</evidence>
<dbReference type="InterPro" id="IPR040191">
    <property type="entry name" value="UTP10"/>
</dbReference>
<keyword evidence="5 9" id="KW-0698">rRNA processing</keyword>
<keyword evidence="4 9" id="KW-0690">Ribosome biogenesis</keyword>
<protein>
    <recommendedName>
        <fullName evidence="3 9">U3 small nucleolar RNA-associated protein 10</fullName>
    </recommendedName>
</protein>
<dbReference type="SUPFAM" id="SSF48371">
    <property type="entry name" value="ARM repeat"/>
    <property type="match status" value="2"/>
</dbReference>
<dbReference type="PANTHER" id="PTHR13457">
    <property type="entry name" value="BAP28"/>
    <property type="match status" value="1"/>
</dbReference>
<dbReference type="PANTHER" id="PTHR13457:SF1">
    <property type="entry name" value="HEAT REPEAT-CONTAINING PROTEIN 1"/>
    <property type="match status" value="1"/>
</dbReference>
<comment type="function">
    <text evidence="9">Involved in nucleolar processing of pre-18S ribosomal RNA.</text>
</comment>
<dbReference type="Pfam" id="PF12397">
    <property type="entry name" value="U3snoRNP10"/>
    <property type="match status" value="1"/>
</dbReference>
<dbReference type="Pfam" id="PF23243">
    <property type="entry name" value="HEAT_HEATR1"/>
    <property type="match status" value="1"/>
</dbReference>
<feature type="domain" description="BP28 C-terminal" evidence="10">
    <location>
        <begin position="1807"/>
        <end position="1946"/>
    </location>
</feature>
<keyword evidence="12" id="KW-1185">Reference proteome</keyword>
<evidence type="ECO:0000256" key="1">
    <source>
        <dbReference type="ARBA" id="ARBA00004604"/>
    </source>
</evidence>
<dbReference type="GO" id="GO:0034455">
    <property type="term" value="C:t-UTP complex"/>
    <property type="evidence" value="ECO:0007669"/>
    <property type="project" value="TreeGrafter"/>
</dbReference>
<dbReference type="GO" id="GO:0030686">
    <property type="term" value="C:90S preribosome"/>
    <property type="evidence" value="ECO:0007669"/>
    <property type="project" value="TreeGrafter"/>
</dbReference>
<gene>
    <name evidence="11" type="ORF">OBBRIDRAFT_729952</name>
</gene>
<reference evidence="11 12" key="1">
    <citation type="submission" date="2016-07" db="EMBL/GenBank/DDBJ databases">
        <title>Draft genome of the white-rot fungus Obba rivulosa 3A-2.</title>
        <authorList>
            <consortium name="DOE Joint Genome Institute"/>
            <person name="Miettinen O."/>
            <person name="Riley R."/>
            <person name="Acob R."/>
            <person name="Barry K."/>
            <person name="Cullen D."/>
            <person name="De Vries R."/>
            <person name="Hainaut M."/>
            <person name="Hatakka A."/>
            <person name="Henrissat B."/>
            <person name="Hilden K."/>
            <person name="Kuo R."/>
            <person name="Labutti K."/>
            <person name="Lipzen A."/>
            <person name="Makela M.R."/>
            <person name="Sandor L."/>
            <person name="Spatafora J.W."/>
            <person name="Grigoriev I.V."/>
            <person name="Hibbett D.S."/>
        </authorList>
    </citation>
    <scope>NUCLEOTIDE SEQUENCE [LARGE SCALE GENOMIC DNA]</scope>
    <source>
        <strain evidence="11 12">3A-2</strain>
    </source>
</reference>
<dbReference type="Proteomes" id="UP000250043">
    <property type="component" value="Unassembled WGS sequence"/>
</dbReference>
<dbReference type="GO" id="GO:0030515">
    <property type="term" value="F:snoRNA binding"/>
    <property type="evidence" value="ECO:0007669"/>
    <property type="project" value="TreeGrafter"/>
</dbReference>
<dbReference type="SMART" id="SM01036">
    <property type="entry name" value="BP28CT"/>
    <property type="match status" value="1"/>
</dbReference>
<comment type="similarity">
    <text evidence="2 9">Belongs to the HEATR1/UTP10 family.</text>
</comment>